<feature type="compositionally biased region" description="Polar residues" evidence="2">
    <location>
        <begin position="208"/>
        <end position="226"/>
    </location>
</feature>
<name>A0A8H3UNB8_VENIN</name>
<feature type="compositionally biased region" description="Low complexity" evidence="2">
    <location>
        <begin position="246"/>
        <end position="291"/>
    </location>
</feature>
<feature type="compositionally biased region" description="Low complexity" evidence="2">
    <location>
        <begin position="351"/>
        <end position="366"/>
    </location>
</feature>
<feature type="region of interest" description="Disordered" evidence="2">
    <location>
        <begin position="188"/>
        <end position="313"/>
    </location>
</feature>
<feature type="compositionally biased region" description="Polar residues" evidence="2">
    <location>
        <begin position="368"/>
        <end position="380"/>
    </location>
</feature>
<evidence type="ECO:0000313" key="3">
    <source>
        <dbReference type="EMBL" id="KAE9974042.1"/>
    </source>
</evidence>
<dbReference type="EMBL" id="WNWS01000227">
    <property type="protein sequence ID" value="KAE9974042.1"/>
    <property type="molecule type" value="Genomic_DNA"/>
</dbReference>
<protein>
    <submittedName>
        <fullName evidence="3">Uncharacterized protein</fullName>
    </submittedName>
</protein>
<gene>
    <name evidence="3" type="ORF">EG328_004037</name>
</gene>
<evidence type="ECO:0000313" key="4">
    <source>
        <dbReference type="Proteomes" id="UP000447873"/>
    </source>
</evidence>
<feature type="region of interest" description="Disordered" evidence="2">
    <location>
        <begin position="343"/>
        <end position="388"/>
    </location>
</feature>
<accession>A0A8H3UNB8</accession>
<organism evidence="3 4">
    <name type="scientific">Venturia inaequalis</name>
    <name type="common">Apple scab fungus</name>
    <dbReference type="NCBI Taxonomy" id="5025"/>
    <lineage>
        <taxon>Eukaryota</taxon>
        <taxon>Fungi</taxon>
        <taxon>Dikarya</taxon>
        <taxon>Ascomycota</taxon>
        <taxon>Pezizomycotina</taxon>
        <taxon>Dothideomycetes</taxon>
        <taxon>Pleosporomycetidae</taxon>
        <taxon>Venturiales</taxon>
        <taxon>Venturiaceae</taxon>
        <taxon>Venturia</taxon>
    </lineage>
</organism>
<dbReference type="AlphaFoldDB" id="A0A8H3UNB8"/>
<dbReference type="Proteomes" id="UP000447873">
    <property type="component" value="Unassembled WGS sequence"/>
</dbReference>
<reference evidence="3 4" key="1">
    <citation type="submission" date="2018-12" db="EMBL/GenBank/DDBJ databases">
        <title>Venturia inaequalis Genome Resource.</title>
        <authorList>
            <person name="Lichtner F.J."/>
        </authorList>
    </citation>
    <scope>NUCLEOTIDE SEQUENCE [LARGE SCALE GENOMIC DNA]</scope>
    <source>
        <strain evidence="3 4">120213</strain>
    </source>
</reference>
<sequence>MDQQNDIESLWQRVYQSSHPDVVLAEFFNHNPPEQRERLLRRCYETGEQFGSQLEQQELNCYTALAYIYTFGLQTCSAQQLQITPSPAVAKLIKDRRYQLYSSIQRRPGWKQFPYNITPSGIWRYKNKKNYLGQEILRLYGKLAYRTPDFDTALAILTREYQSGGKKRLTKLALSKIVVALPTTVPVHQTSEGRDNDSPVARVGASHGRNNGSPAPNTPQGRNNHSPAPDTPRDRNNSSPVPDTPPNRNNSSPDRNNSSPDRNNSSPDRNNSSPVRNNSSPDRNNSSPDRNYSPNIDIERQRRGPRESLAGDDISDVLGAHNSQQSEQDDLLNNRDQFSDFFNFADNTHTGTPPTRRSSSLSSKLGDQTLQNKNMNSQNEQQRKRQRPVHEDLLETPASAFQRVITDAIATAKQYDCLAVEISHLEVTLQGECSSSMELQSRWQAACTARSKAETNVAAQKQIYTSLQEDGHNALNLTEEMAGLLDRFASRVMELGHQADALKIELDKSEERVSNSRDSIKKKVAEMMKIGQNWGWSGQNSQAYDAYHWIGKTFGKAGAEDRCKEIDSQLAGSSTDGG</sequence>
<evidence type="ECO:0000256" key="1">
    <source>
        <dbReference type="SAM" id="Coils"/>
    </source>
</evidence>
<evidence type="ECO:0000256" key="2">
    <source>
        <dbReference type="SAM" id="MobiDB-lite"/>
    </source>
</evidence>
<keyword evidence="1" id="KW-0175">Coiled coil</keyword>
<feature type="coiled-coil region" evidence="1">
    <location>
        <begin position="492"/>
        <end position="519"/>
    </location>
</feature>
<proteinExistence type="predicted"/>
<comment type="caution">
    <text evidence="3">The sequence shown here is derived from an EMBL/GenBank/DDBJ whole genome shotgun (WGS) entry which is preliminary data.</text>
</comment>
<feature type="compositionally biased region" description="Basic and acidic residues" evidence="2">
    <location>
        <begin position="297"/>
        <end position="306"/>
    </location>
</feature>